<sequence>MSVRALLQVAPKLKRSWTRQLLSSGPSQTHSQPRESLFTKKKNTSKSSTKPATINSSEPAFKPRKVKKAEGRYRDRAAERRVGEGNDYAQVEAVLEEFEKRTADQDEHVIDEQRRYLGGDGEHSILVKGLDMALLQQNKAKAATATDEDESLEQAYTQSASEPIVSSTKKRTREEIIRELKEQRAQRGESNLVEDPTLNKNKFKPIGFKPIGGSVEQKKNKKKVKGDGERKKKRRKVELSAEDKSAKSMATVQPTSTTSTVPKSPRLLELEELQPPEEFDIFAGVGDYEGVNDDDDDESEGEGEEKEKTEEVISRSLRPGQWFVTDEQTEKSPGIADESPLGPTPGPSVSHPPPIEEAQASDEEQLTRLVPLSSSAVPSIKELLAIDEAAEAADKKHKRKNKKRGGDGAGSKKLDAEAKANRDYQRLKSYTDKRGDE</sequence>
<dbReference type="Proteomes" id="UP000188533">
    <property type="component" value="Unassembled WGS sequence"/>
</dbReference>
<evidence type="ECO:0000256" key="2">
    <source>
        <dbReference type="ARBA" id="ARBA00023242"/>
    </source>
</evidence>
<feature type="compositionally biased region" description="Pro residues" evidence="3">
    <location>
        <begin position="342"/>
        <end position="355"/>
    </location>
</feature>
<evidence type="ECO:0000256" key="1">
    <source>
        <dbReference type="ARBA" id="ARBA00004123"/>
    </source>
</evidence>
<proteinExistence type="predicted"/>
<feature type="compositionally biased region" description="Basic and acidic residues" evidence="3">
    <location>
        <begin position="172"/>
        <end position="187"/>
    </location>
</feature>
<evidence type="ECO:0000256" key="3">
    <source>
        <dbReference type="SAM" id="MobiDB-lite"/>
    </source>
</evidence>
<dbReference type="GO" id="GO:0005634">
    <property type="term" value="C:nucleus"/>
    <property type="evidence" value="ECO:0007669"/>
    <property type="project" value="UniProtKB-SubCell"/>
</dbReference>
<feature type="region of interest" description="Disordered" evidence="3">
    <location>
        <begin position="391"/>
        <end position="437"/>
    </location>
</feature>
<evidence type="ECO:0000313" key="5">
    <source>
        <dbReference type="EMBL" id="GAW00459.1"/>
    </source>
</evidence>
<reference evidence="5 6" key="1">
    <citation type="submission" date="2016-08" db="EMBL/GenBank/DDBJ databases">
        <authorList>
            <consortium name="Lentinula edodes genome sequencing consortium"/>
            <person name="Sakamoto Y."/>
            <person name="Nakade K."/>
            <person name="Sato S."/>
            <person name="Yoshida Y."/>
            <person name="Miyazaki K."/>
            <person name="Natsume S."/>
            <person name="Konno N."/>
        </authorList>
    </citation>
    <scope>NUCLEOTIDE SEQUENCE [LARGE SCALE GENOMIC DNA]</scope>
    <source>
        <strain evidence="5 6">NBRC 111202</strain>
    </source>
</reference>
<organism evidence="5 6">
    <name type="scientific">Lentinula edodes</name>
    <name type="common">Shiitake mushroom</name>
    <name type="synonym">Lentinus edodes</name>
    <dbReference type="NCBI Taxonomy" id="5353"/>
    <lineage>
        <taxon>Eukaryota</taxon>
        <taxon>Fungi</taxon>
        <taxon>Dikarya</taxon>
        <taxon>Basidiomycota</taxon>
        <taxon>Agaricomycotina</taxon>
        <taxon>Agaricomycetes</taxon>
        <taxon>Agaricomycetidae</taxon>
        <taxon>Agaricales</taxon>
        <taxon>Marasmiineae</taxon>
        <taxon>Omphalotaceae</taxon>
        <taxon>Lentinula</taxon>
    </lineage>
</organism>
<keyword evidence="2" id="KW-0539">Nucleus</keyword>
<dbReference type="Pfam" id="PF07808">
    <property type="entry name" value="RED_N"/>
    <property type="match status" value="1"/>
</dbReference>
<dbReference type="PANTHER" id="PTHR12765">
    <property type="entry name" value="RED PROTEIN IK FACTOR CYTOKINE IK"/>
    <property type="match status" value="1"/>
</dbReference>
<dbReference type="AlphaFoldDB" id="A0A1Q3E0D0"/>
<reference evidence="5 6" key="2">
    <citation type="submission" date="2017-02" db="EMBL/GenBank/DDBJ databases">
        <title>A genome survey and senescence transcriptome analysis in Lentinula edodes.</title>
        <authorList>
            <person name="Sakamoto Y."/>
            <person name="Nakade K."/>
            <person name="Sato S."/>
            <person name="Yoshida Y."/>
            <person name="Miyazaki K."/>
            <person name="Natsume S."/>
            <person name="Konno N."/>
        </authorList>
    </citation>
    <scope>NUCLEOTIDE SEQUENCE [LARGE SCALE GENOMIC DNA]</scope>
    <source>
        <strain evidence="5 6">NBRC 111202</strain>
    </source>
</reference>
<dbReference type="InterPro" id="IPR012916">
    <property type="entry name" value="RED_N"/>
</dbReference>
<protein>
    <submittedName>
        <fullName evidence="5">Delta(24(24 ))-sterol reductase</fullName>
    </submittedName>
</protein>
<dbReference type="InterPro" id="IPR039896">
    <property type="entry name" value="Red-like"/>
</dbReference>
<dbReference type="STRING" id="5353.A0A1Q3E0D0"/>
<accession>A0A1Q3E0D0</accession>
<feature type="compositionally biased region" description="Basic and acidic residues" evidence="3">
    <location>
        <begin position="404"/>
        <end position="437"/>
    </location>
</feature>
<gene>
    <name evidence="5" type="ORF">LENED_001980</name>
</gene>
<feature type="domain" description="RED-like N-terminal" evidence="4">
    <location>
        <begin position="65"/>
        <end position="176"/>
    </location>
</feature>
<feature type="region of interest" description="Disordered" evidence="3">
    <location>
        <begin position="20"/>
        <end position="81"/>
    </location>
</feature>
<feature type="compositionally biased region" description="Polar residues" evidence="3">
    <location>
        <begin position="20"/>
        <end position="31"/>
    </location>
</feature>
<comment type="subcellular location">
    <subcellularLocation>
        <location evidence="1">Nucleus</location>
    </subcellularLocation>
</comment>
<feature type="compositionally biased region" description="Acidic residues" evidence="3">
    <location>
        <begin position="270"/>
        <end position="280"/>
    </location>
</feature>
<feature type="compositionally biased region" description="Low complexity" evidence="3">
    <location>
        <begin position="251"/>
        <end position="267"/>
    </location>
</feature>
<feature type="region of interest" description="Disordered" evidence="3">
    <location>
        <begin position="144"/>
        <end position="379"/>
    </location>
</feature>
<feature type="compositionally biased region" description="Polar residues" evidence="3">
    <location>
        <begin position="154"/>
        <end position="167"/>
    </location>
</feature>
<name>A0A1Q3E0D0_LENED</name>
<comment type="caution">
    <text evidence="5">The sequence shown here is derived from an EMBL/GenBank/DDBJ whole genome shotgun (WGS) entry which is preliminary data.</text>
</comment>
<feature type="compositionally biased region" description="Acidic residues" evidence="3">
    <location>
        <begin position="290"/>
        <end position="304"/>
    </location>
</feature>
<evidence type="ECO:0000259" key="4">
    <source>
        <dbReference type="Pfam" id="PF07808"/>
    </source>
</evidence>
<feature type="compositionally biased region" description="Basic and acidic residues" evidence="3">
    <location>
        <begin position="68"/>
        <end position="81"/>
    </location>
</feature>
<dbReference type="EMBL" id="BDGU01000031">
    <property type="protein sequence ID" value="GAW00459.1"/>
    <property type="molecule type" value="Genomic_DNA"/>
</dbReference>
<keyword evidence="6" id="KW-1185">Reference proteome</keyword>
<evidence type="ECO:0000313" key="6">
    <source>
        <dbReference type="Proteomes" id="UP000188533"/>
    </source>
</evidence>
<feature type="compositionally biased region" description="Basic and acidic residues" evidence="3">
    <location>
        <begin position="237"/>
        <end position="246"/>
    </location>
</feature>